<evidence type="ECO:0000256" key="3">
    <source>
        <dbReference type="SAM" id="SignalP"/>
    </source>
</evidence>
<evidence type="ECO:0000313" key="6">
    <source>
        <dbReference type="EMBL" id="KAI3871396.1"/>
    </source>
</evidence>
<gene>
    <name evidence="6" type="ORF">MKW98_024565</name>
</gene>
<evidence type="ECO:0000256" key="1">
    <source>
        <dbReference type="ARBA" id="ARBA00007447"/>
    </source>
</evidence>
<evidence type="ECO:0000256" key="2">
    <source>
        <dbReference type="SAM" id="MobiDB-lite"/>
    </source>
</evidence>
<dbReference type="EMBL" id="JAJJMB010013063">
    <property type="protein sequence ID" value="KAI3871396.1"/>
    <property type="molecule type" value="Genomic_DNA"/>
</dbReference>
<reference evidence="6" key="1">
    <citation type="submission" date="2022-04" db="EMBL/GenBank/DDBJ databases">
        <title>A functionally conserved STORR gene fusion in Papaver species that diverged 16.8 million years ago.</title>
        <authorList>
            <person name="Catania T."/>
        </authorList>
    </citation>
    <scope>NUCLEOTIDE SEQUENCE</scope>
    <source>
        <strain evidence="6">S-188037</strain>
    </source>
</reference>
<evidence type="ECO:0000313" key="7">
    <source>
        <dbReference type="Proteomes" id="UP001202328"/>
    </source>
</evidence>
<proteinExistence type="inferred from homology"/>
<name>A0AAD4X9C5_9MAGN</name>
<dbReference type="InterPro" id="IPR001461">
    <property type="entry name" value="Aspartic_peptidase_A1"/>
</dbReference>
<feature type="domain" description="Xylanase inhibitor N-terminal" evidence="5">
    <location>
        <begin position="60"/>
        <end position="146"/>
    </location>
</feature>
<dbReference type="GO" id="GO:0004190">
    <property type="term" value="F:aspartic-type endopeptidase activity"/>
    <property type="evidence" value="ECO:0007669"/>
    <property type="project" value="InterPro"/>
</dbReference>
<feature type="compositionally biased region" description="Polar residues" evidence="2">
    <location>
        <begin position="339"/>
        <end position="349"/>
    </location>
</feature>
<comment type="similarity">
    <text evidence="1">Belongs to the peptidase A1 family.</text>
</comment>
<dbReference type="Gene3D" id="2.40.70.10">
    <property type="entry name" value="Acid Proteases"/>
    <property type="match status" value="2"/>
</dbReference>
<feature type="signal peptide" evidence="3">
    <location>
        <begin position="1"/>
        <end position="28"/>
    </location>
</feature>
<dbReference type="PANTHER" id="PTHR13683:SF826">
    <property type="entry name" value="ASPARTYL PROTEASE FAMILY PROTEIN 1"/>
    <property type="match status" value="1"/>
</dbReference>
<comment type="caution">
    <text evidence="6">The sequence shown here is derived from an EMBL/GenBank/DDBJ whole genome shotgun (WGS) entry which is preliminary data.</text>
</comment>
<feature type="domain" description="Xylanase inhibitor C-terminal" evidence="4">
    <location>
        <begin position="153"/>
        <end position="302"/>
    </location>
</feature>
<keyword evidence="3" id="KW-0732">Signal</keyword>
<sequence>MASSCSCSRKYLITVLLVFSLYFQNVNNCNAFQTSSFEMHHRFSDGFSMVVLLLKMMPCDCTTCALNATTSTPGISISNSSSTGKDVSCNSSLCELKIGCSETSSQCRYHVEYAANISSTGVLVQDVLRLKTDNEQPKEIDARIIFRPFRPWYHISVTQLSVGGNLSNLLDVSEIFYSDAQNTFLDDPVYTALCDTACYFYLFCSSDHKRSSYPTDPYEYRYNVDTDLAEARTPKAPNVALIMKGGSEFNIYNPLVPIMTNVKLTAYCFGVVKAINGNYIGNNFMTGYNIVFDREKMVLGWKASNCTDEIVYPSTPPKIPPQISNSVNGGTLAPMSPRNGLNSNKAPQF</sequence>
<feature type="region of interest" description="Disordered" evidence="2">
    <location>
        <begin position="317"/>
        <end position="349"/>
    </location>
</feature>
<feature type="chain" id="PRO_5042066790" description="Peptidase A1 domain-containing protein" evidence="3">
    <location>
        <begin position="29"/>
        <end position="349"/>
    </location>
</feature>
<dbReference type="AlphaFoldDB" id="A0AAD4X9C5"/>
<dbReference type="SUPFAM" id="SSF50630">
    <property type="entry name" value="Acid proteases"/>
    <property type="match status" value="1"/>
</dbReference>
<evidence type="ECO:0000259" key="4">
    <source>
        <dbReference type="Pfam" id="PF14541"/>
    </source>
</evidence>
<evidence type="ECO:0008006" key="8">
    <source>
        <dbReference type="Google" id="ProtNLM"/>
    </source>
</evidence>
<dbReference type="GO" id="GO:0006508">
    <property type="term" value="P:proteolysis"/>
    <property type="evidence" value="ECO:0007669"/>
    <property type="project" value="InterPro"/>
</dbReference>
<protein>
    <recommendedName>
        <fullName evidence="8">Peptidase A1 domain-containing protein</fullName>
    </recommendedName>
</protein>
<evidence type="ECO:0000259" key="5">
    <source>
        <dbReference type="Pfam" id="PF14543"/>
    </source>
</evidence>
<dbReference type="InterPro" id="IPR032799">
    <property type="entry name" value="TAXi_C"/>
</dbReference>
<organism evidence="6 7">
    <name type="scientific">Papaver atlanticum</name>
    <dbReference type="NCBI Taxonomy" id="357466"/>
    <lineage>
        <taxon>Eukaryota</taxon>
        <taxon>Viridiplantae</taxon>
        <taxon>Streptophyta</taxon>
        <taxon>Embryophyta</taxon>
        <taxon>Tracheophyta</taxon>
        <taxon>Spermatophyta</taxon>
        <taxon>Magnoliopsida</taxon>
        <taxon>Ranunculales</taxon>
        <taxon>Papaveraceae</taxon>
        <taxon>Papaveroideae</taxon>
        <taxon>Papaver</taxon>
    </lineage>
</organism>
<dbReference type="InterPro" id="IPR021109">
    <property type="entry name" value="Peptidase_aspartic_dom_sf"/>
</dbReference>
<dbReference type="Proteomes" id="UP001202328">
    <property type="component" value="Unassembled WGS sequence"/>
</dbReference>
<accession>A0AAD4X9C5</accession>
<dbReference type="Pfam" id="PF14541">
    <property type="entry name" value="TAXi_C"/>
    <property type="match status" value="1"/>
</dbReference>
<dbReference type="Pfam" id="PF14543">
    <property type="entry name" value="TAXi_N"/>
    <property type="match status" value="1"/>
</dbReference>
<dbReference type="InterPro" id="IPR032861">
    <property type="entry name" value="TAXi_N"/>
</dbReference>
<keyword evidence="7" id="KW-1185">Reference proteome</keyword>
<dbReference type="PANTHER" id="PTHR13683">
    <property type="entry name" value="ASPARTYL PROTEASES"/>
    <property type="match status" value="1"/>
</dbReference>